<dbReference type="FunFam" id="2.40.50.90:FF:000018">
    <property type="entry name" value="Ribonuclease"/>
    <property type="match status" value="1"/>
</dbReference>
<feature type="domain" description="TNase-like" evidence="7">
    <location>
        <begin position="175"/>
        <end position="346"/>
    </location>
</feature>
<sequence length="968" mass="102631">MSGWLNGVVKSISSGDRLCIVGKVRSGPPPEKEIVLSGVSAPRLGTFDGSRPSEPFAQDAREYMRRLLIGKPVIFKIDYAIPNSNRESATVYLDQRTNVAVAAIGAGWAKHRPPPAGKETQVPALADMAAAEEKAKADCLGMWTKDQAAIATAVRQPEQKEDPKELLSYAGGAGGRVTCLAEGIVNASCIRVSVERNGATKTVLVYAAGVQCPKLGKPAQGGEAGGQDNGAAATEPYAREAKHFTEMNVLQRTCELVLAGTDKFGNLYAQITTKPEGSDASGGSAAAIAAAGHAQSSSVNLAEALLAQGLAKVVDWSASMLPAAVSAKLRATERAAKEQRLRMWTGWTPPTSSTAHLETNDTKYVGTVVEVVSGDTIVVLPPGKNAQERRISLSSLRAPRVGNARAGRQGEPYSAPSKDFLRKTVIGKKVSVEVDYVRALPEGPTGPATSLTMATVSLPDKSSGEQHNVAVMLLVRGLATVQRHRADDERSSQYEDLQAAEAKAIQGKKGVHSGKDEPVGREPNDASQNANKAKQMLPHLQRGGRMRAVVEAVLSSNRLKLTIPAQSTVLAFSLNGVRAPAPARRGGGGDAPRDAEPYGDEALRSVRHRVLQREVDVEVVTCDKSGAFLGSMYIGNDPSRMEDLSVMLVRDGLARVMRRDAPPELKDAESAAKSSKLRIWESFVEPTEEELAAAAAGGGSQNGAGNSAGGAGARPDTRETFDAMVTEIEERGAFWAQRASNQATIERIQGALKEAGASAAPPASRFAVGTMVMCQFSSDKQWYRASVESAAKDGSSYDVFYVDFGNRESVTADRMRPLTPDLLSTPPLAQHFQLAYVRVPSYNADGGSEAVELLGEVLFQGMCSFRVEETEKGEGKGPRLSATIHKVTVYPKSDAGEASSSSSSSSSAPVSAQAALLQAGVALLHPRGSRPGPHRDEAVRSLKGHEDEARKAHRGIFRYGDPGSDDEL</sequence>
<dbReference type="PROSITE" id="PS50830">
    <property type="entry name" value="TNASE_3"/>
    <property type="match status" value="4"/>
</dbReference>
<feature type="compositionally biased region" description="Basic and acidic residues" evidence="5">
    <location>
        <begin position="933"/>
        <end position="950"/>
    </location>
</feature>
<evidence type="ECO:0000313" key="8">
    <source>
        <dbReference type="EMBL" id="CAE0013185.1"/>
    </source>
</evidence>
<dbReference type="AlphaFoldDB" id="A0A7S2YYZ2"/>
<dbReference type="Gene3D" id="2.30.30.140">
    <property type="match status" value="1"/>
</dbReference>
<dbReference type="InterPro" id="IPR016685">
    <property type="entry name" value="Silence_cplx_Nase-comp_TudorSN"/>
</dbReference>
<feature type="region of interest" description="Disordered" evidence="5">
    <location>
        <begin position="690"/>
        <end position="716"/>
    </location>
</feature>
<feature type="domain" description="TNase-like" evidence="7">
    <location>
        <begin position="3"/>
        <end position="145"/>
    </location>
</feature>
<gene>
    <name evidence="8" type="ORF">PPRO1316_LOCUS2621</name>
</gene>
<evidence type="ECO:0000256" key="3">
    <source>
        <dbReference type="ARBA" id="ARBA00022737"/>
    </source>
</evidence>
<dbReference type="Pfam" id="PF00567">
    <property type="entry name" value="TUDOR"/>
    <property type="match status" value="1"/>
</dbReference>
<dbReference type="SMART" id="SM00318">
    <property type="entry name" value="SNc"/>
    <property type="match status" value="4"/>
</dbReference>
<dbReference type="InterPro" id="IPR016071">
    <property type="entry name" value="Staphylococal_nuclease_OB-fold"/>
</dbReference>
<protein>
    <recommendedName>
        <fullName evidence="4">Ribonuclease</fullName>
    </recommendedName>
</protein>
<dbReference type="InterPro" id="IPR035437">
    <property type="entry name" value="SNase_OB-fold_sf"/>
</dbReference>
<reference evidence="8" key="1">
    <citation type="submission" date="2021-01" db="EMBL/GenBank/DDBJ databases">
        <authorList>
            <person name="Corre E."/>
            <person name="Pelletier E."/>
            <person name="Niang G."/>
            <person name="Scheremetjew M."/>
            <person name="Finn R."/>
            <person name="Kale V."/>
            <person name="Holt S."/>
            <person name="Cochrane G."/>
            <person name="Meng A."/>
            <person name="Brown T."/>
            <person name="Cohen L."/>
        </authorList>
    </citation>
    <scope>NUCLEOTIDE SEQUENCE</scope>
    <source>
        <strain evidence="8">RCC2336</strain>
    </source>
</reference>
<dbReference type="Pfam" id="PF00565">
    <property type="entry name" value="SNase"/>
    <property type="match status" value="4"/>
</dbReference>
<dbReference type="SUPFAM" id="SSF50199">
    <property type="entry name" value="Staphylococcal nuclease"/>
    <property type="match status" value="5"/>
</dbReference>
<comment type="function">
    <text evidence="4">Cytoprotective ribonuclease (RNase) required for resistance to abiotic stresses, acting as a positive regulator of mRNA decapping during stress.</text>
</comment>
<dbReference type="SMART" id="SM00333">
    <property type="entry name" value="TUDOR"/>
    <property type="match status" value="1"/>
</dbReference>
<dbReference type="GO" id="GO:0031332">
    <property type="term" value="C:RNAi effector complex"/>
    <property type="evidence" value="ECO:0007669"/>
    <property type="project" value="InterPro"/>
</dbReference>
<evidence type="ECO:0000256" key="2">
    <source>
        <dbReference type="ARBA" id="ARBA00022490"/>
    </source>
</evidence>
<evidence type="ECO:0000256" key="5">
    <source>
        <dbReference type="SAM" id="MobiDB-lite"/>
    </source>
</evidence>
<feature type="compositionally biased region" description="Gly residues" evidence="5">
    <location>
        <begin position="696"/>
        <end position="712"/>
    </location>
</feature>
<dbReference type="GO" id="GO:0005634">
    <property type="term" value="C:nucleus"/>
    <property type="evidence" value="ECO:0007669"/>
    <property type="project" value="TreeGrafter"/>
</dbReference>
<dbReference type="PANTHER" id="PTHR12302:SF2">
    <property type="entry name" value="STAPHYLOCOCCAL NUCLEASE DOMAIN-CONTAINING PROTEIN 1"/>
    <property type="match status" value="1"/>
</dbReference>
<evidence type="ECO:0000259" key="6">
    <source>
        <dbReference type="PROSITE" id="PS50304"/>
    </source>
</evidence>
<name>A0A7S2YYZ2_9CHLO</name>
<dbReference type="PANTHER" id="PTHR12302">
    <property type="entry name" value="EBNA2 BINDING PROTEIN P100"/>
    <property type="match status" value="1"/>
</dbReference>
<proteinExistence type="predicted"/>
<feature type="compositionally biased region" description="Basic and acidic residues" evidence="5">
    <location>
        <begin position="591"/>
        <end position="600"/>
    </location>
</feature>
<keyword evidence="3" id="KW-0677">Repeat</keyword>
<dbReference type="GO" id="GO:0003723">
    <property type="term" value="F:RNA binding"/>
    <property type="evidence" value="ECO:0007669"/>
    <property type="project" value="UniProtKB-UniRule"/>
</dbReference>
<dbReference type="PIRSF" id="PIRSF017179">
    <property type="entry name" value="RISC-Tudor-SN"/>
    <property type="match status" value="1"/>
</dbReference>
<evidence type="ECO:0000256" key="1">
    <source>
        <dbReference type="ARBA" id="ARBA00004496"/>
    </source>
</evidence>
<evidence type="ECO:0000256" key="4">
    <source>
        <dbReference type="PIRNR" id="PIRNR017179"/>
    </source>
</evidence>
<feature type="region of interest" description="Disordered" evidence="5">
    <location>
        <begin position="503"/>
        <end position="531"/>
    </location>
</feature>
<dbReference type="FunFam" id="2.30.30.140:FF:000018">
    <property type="entry name" value="Serine/threonine-protein kinase 31"/>
    <property type="match status" value="1"/>
</dbReference>
<dbReference type="GO" id="GO:0006402">
    <property type="term" value="P:mRNA catabolic process"/>
    <property type="evidence" value="ECO:0007669"/>
    <property type="project" value="UniProtKB-UniRule"/>
</dbReference>
<evidence type="ECO:0000259" key="7">
    <source>
        <dbReference type="PROSITE" id="PS50830"/>
    </source>
</evidence>
<feature type="domain" description="TNase-like" evidence="7">
    <location>
        <begin position="544"/>
        <end position="682"/>
    </location>
</feature>
<dbReference type="InterPro" id="IPR002999">
    <property type="entry name" value="Tudor"/>
</dbReference>
<dbReference type="PROSITE" id="PS50304">
    <property type="entry name" value="TUDOR"/>
    <property type="match status" value="1"/>
</dbReference>
<feature type="region of interest" description="Disordered" evidence="5">
    <location>
        <begin position="925"/>
        <end position="968"/>
    </location>
</feature>
<feature type="compositionally biased region" description="Basic and acidic residues" evidence="5">
    <location>
        <begin position="513"/>
        <end position="524"/>
    </location>
</feature>
<dbReference type="Gene3D" id="2.40.50.90">
    <property type="match status" value="5"/>
</dbReference>
<accession>A0A7S2YYZ2</accession>
<dbReference type="GO" id="GO:0004518">
    <property type="term" value="F:nuclease activity"/>
    <property type="evidence" value="ECO:0007669"/>
    <property type="project" value="TreeGrafter"/>
</dbReference>
<keyword evidence="2 4" id="KW-0963">Cytoplasm</keyword>
<organism evidence="8">
    <name type="scientific">Pycnococcus provasolii</name>
    <dbReference type="NCBI Taxonomy" id="41880"/>
    <lineage>
        <taxon>Eukaryota</taxon>
        <taxon>Viridiplantae</taxon>
        <taxon>Chlorophyta</taxon>
        <taxon>Pseudoscourfieldiophyceae</taxon>
        <taxon>Pseudoscourfieldiales</taxon>
        <taxon>Pycnococcaceae</taxon>
        <taxon>Pycnococcus</taxon>
    </lineage>
</organism>
<dbReference type="GO" id="GO:0005829">
    <property type="term" value="C:cytosol"/>
    <property type="evidence" value="ECO:0007669"/>
    <property type="project" value="UniProtKB-UniRule"/>
</dbReference>
<dbReference type="EMBL" id="HBHV01003828">
    <property type="protein sequence ID" value="CAE0013185.1"/>
    <property type="molecule type" value="Transcribed_RNA"/>
</dbReference>
<feature type="domain" description="Tudor" evidence="6">
    <location>
        <begin position="765"/>
        <end position="825"/>
    </location>
</feature>
<feature type="region of interest" description="Disordered" evidence="5">
    <location>
        <begin position="580"/>
        <end position="600"/>
    </location>
</feature>
<comment type="subcellular location">
    <subcellularLocation>
        <location evidence="1 4">Cytoplasm</location>
    </subcellularLocation>
</comment>
<feature type="domain" description="TNase-like" evidence="7">
    <location>
        <begin position="362"/>
        <end position="514"/>
    </location>
</feature>
<dbReference type="GO" id="GO:0031047">
    <property type="term" value="P:regulatory ncRNA-mediated gene silencing"/>
    <property type="evidence" value="ECO:0007669"/>
    <property type="project" value="UniProtKB-UniRule"/>
</dbReference>
<dbReference type="SUPFAM" id="SSF63748">
    <property type="entry name" value="Tudor/PWWP/MBT"/>
    <property type="match status" value="1"/>
</dbReference>